<keyword evidence="4" id="KW-1185">Reference proteome</keyword>
<evidence type="ECO:0000313" key="3">
    <source>
        <dbReference type="EMBL" id="MFC1419414.1"/>
    </source>
</evidence>
<organism evidence="3 4">
    <name type="scientific">Streptacidiphilus cavernicola</name>
    <dbReference type="NCBI Taxonomy" id="3342716"/>
    <lineage>
        <taxon>Bacteria</taxon>
        <taxon>Bacillati</taxon>
        <taxon>Actinomycetota</taxon>
        <taxon>Actinomycetes</taxon>
        <taxon>Kitasatosporales</taxon>
        <taxon>Streptomycetaceae</taxon>
        <taxon>Streptacidiphilus</taxon>
    </lineage>
</organism>
<sequence length="616" mass="63079">MTVSPEGLSLAAEFPGATREHWQRLVEGVLRKSGASDAEGAQAEDALATQLQDGIRVHPLYTAADAGSAGPGYPGLAPYVRGGRAEGSVGSGWDVRQRHADPDPARANAAVLADLEHGVGSLWLVLGAGGAPVAALPQLLDGVYLDLAGVVLDAGAETGAAAEQLFRVHRERGVPAHAVLGNLGADPLGLRARTGAAGLDQAEASALALRCAADHPGLRALTVDALPYHDAGASPAQELGCSLATGVGYLRALTDAGLGVEQAAGQLEFRYAATADQFLTIAKLRAARRIWGRAVRACGAPSASGAGAQRQHAVTSAVMATERDPWVNILRGTLACMAAGVGGADAVTVQPFDSALGLPDAFARRVARNTQSILVEESHLARVIDPAGGSWYVEQLTDELARAAWAWFQEIERAGGQAAALDSGLVGARIAATWAEREADLATRREPITGVSEFPNLAEKPVLREAAPAAERTGGLPVVRRSQAFEALRSRSDAELAATGRRPRLFLATIGPAAVHTGRSSFAANLFQAGGIETVAGDGAEAFAASGATVAAVCSSDKLYAEQGEALVAELRAAGARRVLVAGRPEALPGADGAVFTGCDAVAVLGSTLDLIGAVR</sequence>
<dbReference type="PANTHER" id="PTHR48101">
    <property type="entry name" value="METHYLMALONYL-COA MUTASE, MITOCHONDRIAL-RELATED"/>
    <property type="match status" value="1"/>
</dbReference>
<evidence type="ECO:0000256" key="1">
    <source>
        <dbReference type="ARBA" id="ARBA00011870"/>
    </source>
</evidence>
<dbReference type="InterPro" id="IPR006099">
    <property type="entry name" value="MeMalonylCoA_mutase_a/b_cat"/>
</dbReference>
<dbReference type="InterPro" id="IPR016176">
    <property type="entry name" value="Cbl-dep_enz_cat"/>
</dbReference>
<dbReference type="PANTHER" id="PTHR48101:SF4">
    <property type="entry name" value="METHYLMALONYL-COA MUTASE, MITOCHONDRIAL"/>
    <property type="match status" value="1"/>
</dbReference>
<dbReference type="Gene3D" id="3.20.20.240">
    <property type="entry name" value="Methylmalonyl-CoA mutase"/>
    <property type="match status" value="1"/>
</dbReference>
<feature type="domain" description="Methylmalonyl-CoA mutase alpha/beta chain catalytic" evidence="2">
    <location>
        <begin position="52"/>
        <end position="122"/>
    </location>
</feature>
<dbReference type="CDD" id="cd03677">
    <property type="entry name" value="MM_CoA_mutase_beta"/>
    <property type="match status" value="1"/>
</dbReference>
<dbReference type="Pfam" id="PF01642">
    <property type="entry name" value="MM_CoA_mutase"/>
    <property type="match status" value="2"/>
</dbReference>
<protein>
    <submittedName>
        <fullName evidence="3">Methylmalonyl-CoA mutase family protein</fullName>
    </submittedName>
</protein>
<comment type="subunit">
    <text evidence="1">Heterodimer of an alpha and a beta chain.</text>
</comment>
<dbReference type="SUPFAM" id="SSF51703">
    <property type="entry name" value="Cobalamin (vitamin B12)-dependent enzymes"/>
    <property type="match status" value="1"/>
</dbReference>
<dbReference type="Proteomes" id="UP001592531">
    <property type="component" value="Unassembled WGS sequence"/>
</dbReference>
<dbReference type="RefSeq" id="WP_380538706.1">
    <property type="nucleotide sequence ID" value="NZ_JBHFAB010000018.1"/>
</dbReference>
<proteinExistence type="predicted"/>
<evidence type="ECO:0000313" key="4">
    <source>
        <dbReference type="Proteomes" id="UP001592531"/>
    </source>
</evidence>
<comment type="caution">
    <text evidence="3">The sequence shown here is derived from an EMBL/GenBank/DDBJ whole genome shotgun (WGS) entry which is preliminary data.</text>
</comment>
<accession>A0ABV6W095</accession>
<dbReference type="Gene3D" id="1.10.196.20">
    <property type="match status" value="1"/>
</dbReference>
<feature type="domain" description="Methylmalonyl-CoA mutase alpha/beta chain catalytic" evidence="2">
    <location>
        <begin position="135"/>
        <end position="462"/>
    </location>
</feature>
<gene>
    <name evidence="3" type="ORF">ACEZDE_22675</name>
</gene>
<dbReference type="InterPro" id="IPR024067">
    <property type="entry name" value="Me-malonyl-CoA_mutase_sm_su_N"/>
</dbReference>
<name>A0ABV6W095_9ACTN</name>
<reference evidence="3 4" key="1">
    <citation type="submission" date="2024-09" db="EMBL/GenBank/DDBJ databases">
        <authorList>
            <person name="Lee S.D."/>
        </authorList>
    </citation>
    <scope>NUCLEOTIDE SEQUENCE [LARGE SCALE GENOMIC DNA]</scope>
    <source>
        <strain evidence="3 4">N8-3</strain>
    </source>
</reference>
<dbReference type="EMBL" id="JBHFAB010000018">
    <property type="protein sequence ID" value="MFC1419414.1"/>
    <property type="molecule type" value="Genomic_DNA"/>
</dbReference>
<dbReference type="Gene3D" id="3.40.50.280">
    <property type="entry name" value="Cobalamin-binding domain"/>
    <property type="match status" value="1"/>
</dbReference>
<evidence type="ECO:0000259" key="2">
    <source>
        <dbReference type="Pfam" id="PF01642"/>
    </source>
</evidence>